<protein>
    <recommendedName>
        <fullName evidence="4">F-box domain-containing protein</fullName>
    </recommendedName>
</protein>
<dbReference type="Proteomes" id="UP000799537">
    <property type="component" value="Unassembled WGS sequence"/>
</dbReference>
<evidence type="ECO:0000313" key="3">
    <source>
        <dbReference type="Proteomes" id="UP000799537"/>
    </source>
</evidence>
<evidence type="ECO:0008006" key="4">
    <source>
        <dbReference type="Google" id="ProtNLM"/>
    </source>
</evidence>
<dbReference type="AlphaFoldDB" id="A0A6A6CT16"/>
<dbReference type="OrthoDB" id="3644718at2759"/>
<feature type="region of interest" description="Disordered" evidence="1">
    <location>
        <begin position="469"/>
        <end position="496"/>
    </location>
</feature>
<dbReference type="EMBL" id="ML993585">
    <property type="protein sequence ID" value="KAF2170397.1"/>
    <property type="molecule type" value="Genomic_DNA"/>
</dbReference>
<dbReference type="InterPro" id="IPR036047">
    <property type="entry name" value="F-box-like_dom_sf"/>
</dbReference>
<dbReference type="SUPFAM" id="SSF81383">
    <property type="entry name" value="F-box domain"/>
    <property type="match status" value="1"/>
</dbReference>
<evidence type="ECO:0000313" key="2">
    <source>
        <dbReference type="EMBL" id="KAF2170397.1"/>
    </source>
</evidence>
<organism evidence="2 3">
    <name type="scientific">Zasmidium cellare ATCC 36951</name>
    <dbReference type="NCBI Taxonomy" id="1080233"/>
    <lineage>
        <taxon>Eukaryota</taxon>
        <taxon>Fungi</taxon>
        <taxon>Dikarya</taxon>
        <taxon>Ascomycota</taxon>
        <taxon>Pezizomycotina</taxon>
        <taxon>Dothideomycetes</taxon>
        <taxon>Dothideomycetidae</taxon>
        <taxon>Mycosphaerellales</taxon>
        <taxon>Mycosphaerellaceae</taxon>
        <taxon>Zasmidium</taxon>
    </lineage>
</organism>
<sequence>MSDDNQPTGLVALPPELVASVLDFVDPPSLVDFACTCNFLAQCSRDILKQHQLAHQYRVCTDILPTTLPALLRKVRVDPICAWHVRDLESCYGRKHWAHWKEFKFQYEESSNRRGRPPPPDYAFTKDERVELLDLLRKHFHFTEQDVDGAREDLEKGNDAPLKLLVFAFCPRVRSLKFSRHLDSSSRDAFEPQGIALPRRPPRSSLDYIQRAINLHLQQSEQAWPVGFSSLSDIGVGVGTGTMEIDDPELSFSPHVFADLMHLPNLQSIYFYGLRHDIDEMIADDQDGTVAPYNIDERSSSLQHILLDNVNGLSWKYRNAMIAGCRELKSLTITDSEMDDIDAIVQSAAHYHGDSMETLMFYETRLLHGYRCNMFRPESINGFNNLRTVYIDASDVMLDAMYNHEGDAHDGLNHEWIGDREFFIEFFMNSAFPESMEVLVLGSMGRGRMPDGDVEFFDQAIETMIQTMREPEADSDEDSADGKSEGSQDSESSTKTFDRRFPNLKAIYLGALDELGTDGEGGVRVPAPRKKRWFSRAIAAGRKAGVDVHTRTTRGQPIHDIQFPTTPNFADLKSAPDPPQEPWVFDFYNGCWKPRSCGNCGDCEECFRQYDRRVWKEVKDEYLRIDFGVRRSASVTSNDVREQVMLGIEAIRASGDDSEEA</sequence>
<dbReference type="RefSeq" id="XP_033671286.1">
    <property type="nucleotide sequence ID" value="XM_033804832.1"/>
</dbReference>
<accession>A0A6A6CT16</accession>
<dbReference type="GeneID" id="54558104"/>
<gene>
    <name evidence="2" type="ORF">M409DRAFT_19219</name>
</gene>
<keyword evidence="3" id="KW-1185">Reference proteome</keyword>
<name>A0A6A6CT16_ZASCE</name>
<proteinExistence type="predicted"/>
<reference evidence="2" key="1">
    <citation type="journal article" date="2020" name="Stud. Mycol.">
        <title>101 Dothideomycetes genomes: a test case for predicting lifestyles and emergence of pathogens.</title>
        <authorList>
            <person name="Haridas S."/>
            <person name="Albert R."/>
            <person name="Binder M."/>
            <person name="Bloem J."/>
            <person name="Labutti K."/>
            <person name="Salamov A."/>
            <person name="Andreopoulos B."/>
            <person name="Baker S."/>
            <person name="Barry K."/>
            <person name="Bills G."/>
            <person name="Bluhm B."/>
            <person name="Cannon C."/>
            <person name="Castanera R."/>
            <person name="Culley D."/>
            <person name="Daum C."/>
            <person name="Ezra D."/>
            <person name="Gonzalez J."/>
            <person name="Henrissat B."/>
            <person name="Kuo A."/>
            <person name="Liang C."/>
            <person name="Lipzen A."/>
            <person name="Lutzoni F."/>
            <person name="Magnuson J."/>
            <person name="Mondo S."/>
            <person name="Nolan M."/>
            <person name="Ohm R."/>
            <person name="Pangilinan J."/>
            <person name="Park H.-J."/>
            <person name="Ramirez L."/>
            <person name="Alfaro M."/>
            <person name="Sun H."/>
            <person name="Tritt A."/>
            <person name="Yoshinaga Y."/>
            <person name="Zwiers L.-H."/>
            <person name="Turgeon B."/>
            <person name="Goodwin S."/>
            <person name="Spatafora J."/>
            <person name="Crous P."/>
            <person name="Grigoriev I."/>
        </authorList>
    </citation>
    <scope>NUCLEOTIDE SEQUENCE</scope>
    <source>
        <strain evidence="2">ATCC 36951</strain>
    </source>
</reference>
<evidence type="ECO:0000256" key="1">
    <source>
        <dbReference type="SAM" id="MobiDB-lite"/>
    </source>
</evidence>